<keyword evidence="2" id="KW-1133">Transmembrane helix</keyword>
<evidence type="ECO:0000313" key="6">
    <source>
        <dbReference type="EMBL" id="RZF38710.1"/>
    </source>
</evidence>
<dbReference type="FunCoup" id="A0A482X077">
    <property type="interactions" value="21"/>
</dbReference>
<evidence type="ECO:0000259" key="4">
    <source>
        <dbReference type="PROSITE" id="PS50948"/>
    </source>
</evidence>
<dbReference type="OrthoDB" id="6430118at2759"/>
<dbReference type="InterPro" id="IPR001507">
    <property type="entry name" value="ZP_dom"/>
</dbReference>
<dbReference type="InterPro" id="IPR056953">
    <property type="entry name" value="CUT_N"/>
</dbReference>
<feature type="region of interest" description="Disordered" evidence="1">
    <location>
        <begin position="683"/>
        <end position="704"/>
    </location>
</feature>
<evidence type="ECO:0000256" key="3">
    <source>
        <dbReference type="SAM" id="SignalP"/>
    </source>
</evidence>
<keyword evidence="2" id="KW-0812">Transmembrane</keyword>
<feature type="transmembrane region" description="Helical" evidence="2">
    <location>
        <begin position="626"/>
        <end position="649"/>
    </location>
</feature>
<organism evidence="6 7">
    <name type="scientific">Laodelphax striatellus</name>
    <name type="common">Small brown planthopper</name>
    <name type="synonym">Delphax striatella</name>
    <dbReference type="NCBI Taxonomy" id="195883"/>
    <lineage>
        <taxon>Eukaryota</taxon>
        <taxon>Metazoa</taxon>
        <taxon>Ecdysozoa</taxon>
        <taxon>Arthropoda</taxon>
        <taxon>Hexapoda</taxon>
        <taxon>Insecta</taxon>
        <taxon>Pterygota</taxon>
        <taxon>Neoptera</taxon>
        <taxon>Paraneoptera</taxon>
        <taxon>Hemiptera</taxon>
        <taxon>Auchenorrhyncha</taxon>
        <taxon>Fulgoroidea</taxon>
        <taxon>Delphacidae</taxon>
        <taxon>Criomorphinae</taxon>
        <taxon>Laodelphax</taxon>
    </lineage>
</organism>
<feature type="domain" description="ZP" evidence="5">
    <location>
        <begin position="310"/>
        <end position="571"/>
    </location>
</feature>
<dbReference type="CDD" id="cd01099">
    <property type="entry name" value="PAN_AP_HGF"/>
    <property type="match status" value="1"/>
</dbReference>
<dbReference type="PROSITE" id="PS51034">
    <property type="entry name" value="ZP_2"/>
    <property type="match status" value="1"/>
</dbReference>
<dbReference type="AlphaFoldDB" id="A0A482X077"/>
<evidence type="ECO:0000313" key="7">
    <source>
        <dbReference type="Proteomes" id="UP000291343"/>
    </source>
</evidence>
<keyword evidence="7" id="KW-1185">Reference proteome</keyword>
<dbReference type="Proteomes" id="UP000291343">
    <property type="component" value="Unassembled WGS sequence"/>
</dbReference>
<feature type="domain" description="Apple" evidence="4">
    <location>
        <begin position="123"/>
        <end position="212"/>
    </location>
</feature>
<dbReference type="Pfam" id="PF00024">
    <property type="entry name" value="PAN_1"/>
    <property type="match status" value="2"/>
</dbReference>
<evidence type="ECO:0000256" key="2">
    <source>
        <dbReference type="SAM" id="Phobius"/>
    </source>
</evidence>
<name>A0A482X077_LAOST</name>
<dbReference type="PROSITE" id="PS50948">
    <property type="entry name" value="PAN"/>
    <property type="match status" value="3"/>
</dbReference>
<dbReference type="EMBL" id="QKKF02021973">
    <property type="protein sequence ID" value="RZF38710.1"/>
    <property type="molecule type" value="Genomic_DNA"/>
</dbReference>
<feature type="chain" id="PRO_5019865285" description="ZP domain-containing protein" evidence="3">
    <location>
        <begin position="28"/>
        <end position="704"/>
    </location>
</feature>
<dbReference type="SUPFAM" id="SSF57414">
    <property type="entry name" value="Hairpin loop containing domain-like"/>
    <property type="match status" value="2"/>
</dbReference>
<gene>
    <name evidence="6" type="ORF">LSTR_LSTR013700</name>
</gene>
<evidence type="ECO:0000256" key="1">
    <source>
        <dbReference type="SAM" id="MobiDB-lite"/>
    </source>
</evidence>
<protein>
    <recommendedName>
        <fullName evidence="8">ZP domain-containing protein</fullName>
    </recommendedName>
</protein>
<dbReference type="PANTHER" id="PTHR47327">
    <property type="entry name" value="FI18240P1-RELATED"/>
    <property type="match status" value="1"/>
</dbReference>
<proteinExistence type="predicted"/>
<feature type="domain" description="Apple" evidence="4">
    <location>
        <begin position="30"/>
        <end position="116"/>
    </location>
</feature>
<feature type="signal peptide" evidence="3">
    <location>
        <begin position="1"/>
        <end position="27"/>
    </location>
</feature>
<dbReference type="InParanoid" id="A0A482X077"/>
<dbReference type="SMART" id="SM00473">
    <property type="entry name" value="PAN_AP"/>
    <property type="match status" value="3"/>
</dbReference>
<evidence type="ECO:0000259" key="5">
    <source>
        <dbReference type="PROSITE" id="PS51034"/>
    </source>
</evidence>
<evidence type="ECO:0008006" key="8">
    <source>
        <dbReference type="Google" id="ProtNLM"/>
    </source>
</evidence>
<dbReference type="STRING" id="195883.A0A482X077"/>
<keyword evidence="3" id="KW-0732">Signal</keyword>
<dbReference type="PANTHER" id="PTHR47327:SF9">
    <property type="entry name" value="NO MECHANORECEPTOR POTENTIAL A, ISOFORM A"/>
    <property type="match status" value="1"/>
</dbReference>
<reference evidence="6 7" key="1">
    <citation type="journal article" date="2017" name="Gigascience">
        <title>Genome sequence of the small brown planthopper, Laodelphax striatellus.</title>
        <authorList>
            <person name="Zhu J."/>
            <person name="Jiang F."/>
            <person name="Wang X."/>
            <person name="Yang P."/>
            <person name="Bao Y."/>
            <person name="Zhao W."/>
            <person name="Wang W."/>
            <person name="Lu H."/>
            <person name="Wang Q."/>
            <person name="Cui N."/>
            <person name="Li J."/>
            <person name="Chen X."/>
            <person name="Luo L."/>
            <person name="Yu J."/>
            <person name="Kang L."/>
            <person name="Cui F."/>
        </authorList>
    </citation>
    <scope>NUCLEOTIDE SEQUENCE [LARGE SCALE GENOMIC DNA]</scope>
    <source>
        <strain evidence="6">Lst14</strain>
    </source>
</reference>
<keyword evidence="2" id="KW-0472">Membrane</keyword>
<dbReference type="Pfam" id="PF25057">
    <property type="entry name" value="CUT_N"/>
    <property type="match status" value="1"/>
</dbReference>
<dbReference type="SMART" id="SM00241">
    <property type="entry name" value="ZP"/>
    <property type="match status" value="1"/>
</dbReference>
<dbReference type="InterPro" id="IPR052774">
    <property type="entry name" value="Celegans_DevNeuronal_Protein"/>
</dbReference>
<accession>A0A482X077</accession>
<dbReference type="InterPro" id="IPR003609">
    <property type="entry name" value="Pan_app"/>
</dbReference>
<feature type="domain" description="Apple" evidence="4">
    <location>
        <begin position="220"/>
        <end position="304"/>
    </location>
</feature>
<dbReference type="Gene3D" id="3.50.4.10">
    <property type="entry name" value="Hepatocyte Growth Factor"/>
    <property type="match status" value="2"/>
</dbReference>
<dbReference type="GO" id="GO:0009653">
    <property type="term" value="P:anatomical structure morphogenesis"/>
    <property type="evidence" value="ECO:0007669"/>
    <property type="project" value="TreeGrafter"/>
</dbReference>
<comment type="caution">
    <text evidence="6">The sequence shown here is derived from an EMBL/GenBank/DDBJ whole genome shotgun (WGS) entry which is preliminary data.</text>
</comment>
<sequence>MMNFNSNFIFSETLFVLLTSIASTIHGQLCPPGLNLSLVKIPNVAPTSTSQPVLLYANRPGVAITAECYHRCSQSSDCSGFIVDYKQGSCFRVSISRLNVEQFVPYPDANFFEKVCLRVPANCTNRVWPIEHIPGHEMIGHQHTVVPGVNSKWSCAQMCLDQYDRANSLPCLSAQYDANSKTCTFSHHNRHTQPDAFTVSTRYSIDYMENQCVLDLEKTCWRDAVYNVSSLRADLQIEDLRSQEECERRCELETNFKCRAFSFRCPPDSYQRGTLCSLHSDTVGQTSDFLVSTPCSVYKEMITCLDLSVECGTNTMVATLRWPGFAGQLFALGHADRCGVQGTGAGNSTQLVIPVPATGAAAQANRCGVSVVRSVGSVNRTQASTVIVVQHHKVIQTISDRVVRLSCILSNGGYSSFSNNITLNASFGVSDPSVQNVITGNGSNILEPANARLSIVDISKGGQPAMETQLGDELQFRIDIDPPYNVSMIRAGHLVASSGSGQDSILLLDWRGCPPDTAVFPALVPAGAHALLATFRAFRFPASPILRFSLVLTFCDNVCQPTECGNRVTSYGRRKRAADVLSEMPLQLAIIVREPSSLSQNATVIPQAARSNEDDMELFCASYSSAVAVAAAIVIGQTLLLIVCCVALCRGRKEKHNDQISLENDFHPPRHITWADQLNSNKLHPPFESARPQTPLAAISSMSS</sequence>